<sequence length="85" mass="9548">MESTEAKLIERNHGDRIARSESAGVEVAVDLVREQDEGSVVKKCCLSHVPVTQELPRWRTAVRSARRIRKTDCTVLSVRRSSSTL</sequence>
<gene>
    <name evidence="1" type="ORF">L484_001470</name>
</gene>
<dbReference type="Proteomes" id="UP000030645">
    <property type="component" value="Unassembled WGS sequence"/>
</dbReference>
<organism evidence="1 2">
    <name type="scientific">Morus notabilis</name>
    <dbReference type="NCBI Taxonomy" id="981085"/>
    <lineage>
        <taxon>Eukaryota</taxon>
        <taxon>Viridiplantae</taxon>
        <taxon>Streptophyta</taxon>
        <taxon>Embryophyta</taxon>
        <taxon>Tracheophyta</taxon>
        <taxon>Spermatophyta</taxon>
        <taxon>Magnoliopsida</taxon>
        <taxon>eudicotyledons</taxon>
        <taxon>Gunneridae</taxon>
        <taxon>Pentapetalae</taxon>
        <taxon>rosids</taxon>
        <taxon>fabids</taxon>
        <taxon>Rosales</taxon>
        <taxon>Moraceae</taxon>
        <taxon>Moreae</taxon>
        <taxon>Morus</taxon>
    </lineage>
</organism>
<dbReference type="EMBL" id="KE624384">
    <property type="protein sequence ID" value="EXC47604.1"/>
    <property type="molecule type" value="Genomic_DNA"/>
</dbReference>
<evidence type="ECO:0000313" key="1">
    <source>
        <dbReference type="EMBL" id="EXC47604.1"/>
    </source>
</evidence>
<reference evidence="2" key="1">
    <citation type="submission" date="2013-01" db="EMBL/GenBank/DDBJ databases">
        <title>Draft Genome Sequence of a Mulberry Tree, Morus notabilis C.K. Schneid.</title>
        <authorList>
            <person name="He N."/>
            <person name="Zhao S."/>
        </authorList>
    </citation>
    <scope>NUCLEOTIDE SEQUENCE</scope>
</reference>
<name>W9T2H3_9ROSA</name>
<keyword evidence="2" id="KW-1185">Reference proteome</keyword>
<evidence type="ECO:0000313" key="2">
    <source>
        <dbReference type="Proteomes" id="UP000030645"/>
    </source>
</evidence>
<dbReference type="AlphaFoldDB" id="W9T2H3"/>
<proteinExistence type="predicted"/>
<protein>
    <submittedName>
        <fullName evidence="1">Uncharacterized protein</fullName>
    </submittedName>
</protein>
<accession>W9T2H3</accession>